<name>A0A6H2BUF2_DOLFA</name>
<dbReference type="EMBL" id="CP051206">
    <property type="protein sequence ID" value="QJB42857.1"/>
    <property type="molecule type" value="Genomic_DNA"/>
</dbReference>
<dbReference type="KEGG" id="dfs:HGD76_19165"/>
<evidence type="ECO:0000313" key="2">
    <source>
        <dbReference type="Proteomes" id="UP000502433"/>
    </source>
</evidence>
<sequence>MVIGHWSVGAKHLEDKLSVIAKNSSPNASPVQWSVGAKHLEDKLSVIAKNSSPNA</sequence>
<dbReference type="Proteomes" id="UP000502433">
    <property type="component" value="Chromosome"/>
</dbReference>
<proteinExistence type="predicted"/>
<reference evidence="1 2" key="1">
    <citation type="submission" date="2020-04" db="EMBL/GenBank/DDBJ databases">
        <title>Genome-Wide Identification of 5-Methylcytosine Sites in Bacterial Genomes By High-Throughput Sequencing of MspJI Restriction Fragments.</title>
        <authorList>
            <person name="Wu V."/>
        </authorList>
    </citation>
    <scope>NUCLEOTIDE SEQUENCE [LARGE SCALE GENOMIC DNA]</scope>
    <source>
        <strain evidence="1 2">CCAP 1403/13f</strain>
    </source>
</reference>
<dbReference type="RefSeq" id="WP_168694553.1">
    <property type="nucleotide sequence ID" value="NZ_CP051206.1"/>
</dbReference>
<accession>A0A6H2BUF2</accession>
<dbReference type="AlphaFoldDB" id="A0A6H2BUF2"/>
<gene>
    <name evidence="1" type="ORF">HGD76_19165</name>
</gene>
<reference evidence="1 2" key="2">
    <citation type="submission" date="2020-04" db="EMBL/GenBank/DDBJ databases">
        <authorList>
            <person name="Fomenkov A."/>
            <person name="Anton B.P."/>
            <person name="Roberts R.J."/>
        </authorList>
    </citation>
    <scope>NUCLEOTIDE SEQUENCE [LARGE SCALE GENOMIC DNA]</scope>
    <source>
        <strain evidence="1 2">CCAP 1403/13f</strain>
    </source>
</reference>
<protein>
    <submittedName>
        <fullName evidence="1">Uncharacterized protein</fullName>
    </submittedName>
</protein>
<organism evidence="1 2">
    <name type="scientific">Dolichospermum flos-aquae CCAP 1403/13F</name>
    <dbReference type="NCBI Taxonomy" id="315271"/>
    <lineage>
        <taxon>Bacteria</taxon>
        <taxon>Bacillati</taxon>
        <taxon>Cyanobacteriota</taxon>
        <taxon>Cyanophyceae</taxon>
        <taxon>Nostocales</taxon>
        <taxon>Aphanizomenonaceae</taxon>
        <taxon>Dolichospermum</taxon>
    </lineage>
</organism>
<evidence type="ECO:0000313" key="1">
    <source>
        <dbReference type="EMBL" id="QJB42857.1"/>
    </source>
</evidence>